<dbReference type="Proteomes" id="UP001221898">
    <property type="component" value="Unassembled WGS sequence"/>
</dbReference>
<sequence length="212" mass="23262">MLHVKIKAPATPKKTTTTTERRFLTAKVKTVNGGGKPQSGAWPSVDDAALLSPFRHRGGSQPEVEAPLSTSSAVGSLGGAAAALVRLRTHAPLPINEPIVIPTGVPFLQGNSFTDIYPLSAPRIKDGQQPSYPTLYGREKRSQASNGRVKNRNDPRPPADHETRDYRRRRRGNVEPTVEGRADCIAMPGCAVRCPNRQDCLIRWRRRVVRCL</sequence>
<dbReference type="EMBL" id="JAINUG010000223">
    <property type="protein sequence ID" value="KAJ8386750.1"/>
    <property type="molecule type" value="Genomic_DNA"/>
</dbReference>
<evidence type="ECO:0000313" key="2">
    <source>
        <dbReference type="EMBL" id="KAJ8386750.1"/>
    </source>
</evidence>
<reference evidence="2" key="1">
    <citation type="journal article" date="2023" name="Science">
        <title>Genome structures resolve the early diversification of teleost fishes.</title>
        <authorList>
            <person name="Parey E."/>
            <person name="Louis A."/>
            <person name="Montfort J."/>
            <person name="Bouchez O."/>
            <person name="Roques C."/>
            <person name="Iampietro C."/>
            <person name="Lluch J."/>
            <person name="Castinel A."/>
            <person name="Donnadieu C."/>
            <person name="Desvignes T."/>
            <person name="Floi Bucao C."/>
            <person name="Jouanno E."/>
            <person name="Wen M."/>
            <person name="Mejri S."/>
            <person name="Dirks R."/>
            <person name="Jansen H."/>
            <person name="Henkel C."/>
            <person name="Chen W.J."/>
            <person name="Zahm M."/>
            <person name="Cabau C."/>
            <person name="Klopp C."/>
            <person name="Thompson A.W."/>
            <person name="Robinson-Rechavi M."/>
            <person name="Braasch I."/>
            <person name="Lecointre G."/>
            <person name="Bobe J."/>
            <person name="Postlethwait J.H."/>
            <person name="Berthelot C."/>
            <person name="Roest Crollius H."/>
            <person name="Guiguen Y."/>
        </authorList>
    </citation>
    <scope>NUCLEOTIDE SEQUENCE</scope>
    <source>
        <strain evidence="2">NC1722</strain>
    </source>
</reference>
<evidence type="ECO:0000256" key="1">
    <source>
        <dbReference type="SAM" id="MobiDB-lite"/>
    </source>
</evidence>
<protein>
    <submittedName>
        <fullName evidence="2">Uncharacterized protein</fullName>
    </submittedName>
</protein>
<name>A0AAD7RMH2_9TELE</name>
<gene>
    <name evidence="2" type="ORF">AAFF_G00166990</name>
</gene>
<feature type="region of interest" description="Disordered" evidence="1">
    <location>
        <begin position="121"/>
        <end position="175"/>
    </location>
</feature>
<proteinExistence type="predicted"/>
<feature type="compositionally biased region" description="Basic and acidic residues" evidence="1">
    <location>
        <begin position="151"/>
        <end position="165"/>
    </location>
</feature>
<organism evidence="2 3">
    <name type="scientific">Aldrovandia affinis</name>
    <dbReference type="NCBI Taxonomy" id="143900"/>
    <lineage>
        <taxon>Eukaryota</taxon>
        <taxon>Metazoa</taxon>
        <taxon>Chordata</taxon>
        <taxon>Craniata</taxon>
        <taxon>Vertebrata</taxon>
        <taxon>Euteleostomi</taxon>
        <taxon>Actinopterygii</taxon>
        <taxon>Neopterygii</taxon>
        <taxon>Teleostei</taxon>
        <taxon>Notacanthiformes</taxon>
        <taxon>Halosauridae</taxon>
        <taxon>Aldrovandia</taxon>
    </lineage>
</organism>
<comment type="caution">
    <text evidence="2">The sequence shown here is derived from an EMBL/GenBank/DDBJ whole genome shotgun (WGS) entry which is preliminary data.</text>
</comment>
<keyword evidence="3" id="KW-1185">Reference proteome</keyword>
<evidence type="ECO:0000313" key="3">
    <source>
        <dbReference type="Proteomes" id="UP001221898"/>
    </source>
</evidence>
<dbReference type="AlphaFoldDB" id="A0AAD7RMH2"/>
<accession>A0AAD7RMH2</accession>